<protein>
    <recommendedName>
        <fullName evidence="1">DUF547 domain-containing protein</fullName>
    </recommendedName>
</protein>
<feature type="domain" description="DUF547" evidence="1">
    <location>
        <begin position="88"/>
        <end position="211"/>
    </location>
</feature>
<dbReference type="EMBL" id="BRXZ01004094">
    <property type="protein sequence ID" value="GMH68333.1"/>
    <property type="molecule type" value="Genomic_DNA"/>
</dbReference>
<accession>A0A9W7AFN5</accession>
<gene>
    <name evidence="2" type="ORF">TrRE_jg11901</name>
</gene>
<organism evidence="2 3">
    <name type="scientific">Triparma retinervis</name>
    <dbReference type="NCBI Taxonomy" id="2557542"/>
    <lineage>
        <taxon>Eukaryota</taxon>
        <taxon>Sar</taxon>
        <taxon>Stramenopiles</taxon>
        <taxon>Ochrophyta</taxon>
        <taxon>Bolidophyceae</taxon>
        <taxon>Parmales</taxon>
        <taxon>Triparmaceae</taxon>
        <taxon>Triparma</taxon>
    </lineage>
</organism>
<evidence type="ECO:0000313" key="2">
    <source>
        <dbReference type="EMBL" id="GMH68333.1"/>
    </source>
</evidence>
<name>A0A9W7AFN5_9STRA</name>
<dbReference type="PANTHER" id="PTHR46361">
    <property type="entry name" value="ELECTRON CARRIER/ PROTEIN DISULFIDE OXIDOREDUCTASE"/>
    <property type="match status" value="1"/>
</dbReference>
<dbReference type="InterPro" id="IPR006869">
    <property type="entry name" value="DUF547"/>
</dbReference>
<feature type="non-terminal residue" evidence="2">
    <location>
        <position position="292"/>
    </location>
</feature>
<reference evidence="2" key="1">
    <citation type="submission" date="2022-07" db="EMBL/GenBank/DDBJ databases">
        <title>Genome analysis of Parmales, a sister group of diatoms, reveals the evolutionary specialization of diatoms from phago-mixotrophs to photoautotrophs.</title>
        <authorList>
            <person name="Ban H."/>
            <person name="Sato S."/>
            <person name="Yoshikawa S."/>
            <person name="Kazumasa Y."/>
            <person name="Nakamura Y."/>
            <person name="Ichinomiya M."/>
            <person name="Saitoh K."/>
            <person name="Sato N."/>
            <person name="Blanc-Mathieu R."/>
            <person name="Endo H."/>
            <person name="Kuwata A."/>
            <person name="Ogata H."/>
        </authorList>
    </citation>
    <scope>NUCLEOTIDE SEQUENCE</scope>
</reference>
<dbReference type="Pfam" id="PF04784">
    <property type="entry name" value="DUF547"/>
    <property type="match status" value="1"/>
</dbReference>
<evidence type="ECO:0000313" key="3">
    <source>
        <dbReference type="Proteomes" id="UP001165082"/>
    </source>
</evidence>
<dbReference type="OrthoDB" id="41681at2759"/>
<evidence type="ECO:0000259" key="1">
    <source>
        <dbReference type="Pfam" id="PF04784"/>
    </source>
</evidence>
<dbReference type="PANTHER" id="PTHR46361:SF3">
    <property type="entry name" value="ELECTRON CARRIER_ PROTEIN DISULFIDE OXIDOREDUCTASE"/>
    <property type="match status" value="1"/>
</dbReference>
<keyword evidence="3" id="KW-1185">Reference proteome</keyword>
<dbReference type="Proteomes" id="UP001165082">
    <property type="component" value="Unassembled WGS sequence"/>
</dbReference>
<proteinExistence type="predicted"/>
<comment type="caution">
    <text evidence="2">The sequence shown here is derived from an EMBL/GenBank/DDBJ whole genome shotgun (WGS) entry which is preliminary data.</text>
</comment>
<dbReference type="AlphaFoldDB" id="A0A9W7AFN5"/>
<sequence length="292" mass="32093">IREIYGGGGKVKGKRNLINRYDGGEGRLKWKEGLDRADALGELRVRFTEVTAGRGHEELAGSDEWWEYLALYNAVMDAVTLPPPGSGELKAFLIELYNLSIKVSFVVNGVPRTTVDRLGYFDACRVRVGVGEDGMRKNISFNGIENGLLRGNRVPPYHLNAALAPSSPFLPYSLPCDYRVHSALNCGARSCPPVGQYTSSGVSPELDVAWSSWVRGEGGARRKEGGWEVSMIMKWYGEDFGDGGTTMEDKVGEGRGEKVEGKVGFMEYDWGTGEGRTTWKGGLWRTIKGVVK</sequence>